<dbReference type="EMBL" id="CP028811">
    <property type="protein sequence ID" value="AWA30327.1"/>
    <property type="molecule type" value="Genomic_DNA"/>
</dbReference>
<dbReference type="InterPro" id="IPR058532">
    <property type="entry name" value="YjbR/MT2646/Rv2570-like"/>
</dbReference>
<dbReference type="SUPFAM" id="SSF142906">
    <property type="entry name" value="YjbR-like"/>
    <property type="match status" value="1"/>
</dbReference>
<keyword evidence="2" id="KW-1185">Reference proteome</keyword>
<evidence type="ECO:0008006" key="3">
    <source>
        <dbReference type="Google" id="ProtNLM"/>
    </source>
</evidence>
<proteinExistence type="predicted"/>
<dbReference type="Pfam" id="PF04237">
    <property type="entry name" value="YjbR"/>
    <property type="match status" value="1"/>
</dbReference>
<evidence type="ECO:0000313" key="2">
    <source>
        <dbReference type="Proteomes" id="UP000244193"/>
    </source>
</evidence>
<dbReference type="Proteomes" id="UP000244193">
    <property type="component" value="Chromosome"/>
</dbReference>
<name>A0A2S0REF2_9FLAO</name>
<sequence>MDIDIIRDICLSFPATEMEIKWKSDLVFMVGRKMFCMVDLDAVPPVVSFKVSDEDYEEKVASYGFKPAPWFGKNKWVAVTDHHMLTHADWTRYLKASYGLVRQKLTQQLRRDLGIS</sequence>
<dbReference type="RefSeq" id="WP_108371099.1">
    <property type="nucleotide sequence ID" value="NZ_CP028811.1"/>
</dbReference>
<dbReference type="OrthoDB" id="9789813at2"/>
<dbReference type="AlphaFoldDB" id="A0A2S0REF2"/>
<dbReference type="PANTHER" id="PTHR35145">
    <property type="entry name" value="CYTOPLASMIC PROTEIN-RELATED"/>
    <property type="match status" value="1"/>
</dbReference>
<dbReference type="InterPro" id="IPR007351">
    <property type="entry name" value="YjbR"/>
</dbReference>
<dbReference type="InterPro" id="IPR038056">
    <property type="entry name" value="YjbR-like_sf"/>
</dbReference>
<evidence type="ECO:0000313" key="1">
    <source>
        <dbReference type="EMBL" id="AWA30327.1"/>
    </source>
</evidence>
<dbReference type="KEGG" id="fmg:HYN48_09640"/>
<dbReference type="PANTHER" id="PTHR35145:SF1">
    <property type="entry name" value="CYTOPLASMIC PROTEIN"/>
    <property type="match status" value="1"/>
</dbReference>
<organism evidence="1 2">
    <name type="scientific">Flavobacterium magnum</name>
    <dbReference type="NCBI Taxonomy" id="2162713"/>
    <lineage>
        <taxon>Bacteria</taxon>
        <taxon>Pseudomonadati</taxon>
        <taxon>Bacteroidota</taxon>
        <taxon>Flavobacteriia</taxon>
        <taxon>Flavobacteriales</taxon>
        <taxon>Flavobacteriaceae</taxon>
        <taxon>Flavobacterium</taxon>
    </lineage>
</organism>
<dbReference type="Gene3D" id="3.90.1150.30">
    <property type="match status" value="1"/>
</dbReference>
<protein>
    <recommendedName>
        <fullName evidence="3">MmcQ-like protein</fullName>
    </recommendedName>
</protein>
<reference evidence="1 2" key="1">
    <citation type="submission" date="2018-04" db="EMBL/GenBank/DDBJ databases">
        <title>Genome sequencing of Flavobacterium sp. HYN0048.</title>
        <authorList>
            <person name="Yi H."/>
            <person name="Baek C."/>
        </authorList>
    </citation>
    <scope>NUCLEOTIDE SEQUENCE [LARGE SCALE GENOMIC DNA]</scope>
    <source>
        <strain evidence="1 2">HYN0048</strain>
    </source>
</reference>
<gene>
    <name evidence="1" type="ORF">HYN48_09640</name>
</gene>
<accession>A0A2S0REF2</accession>